<dbReference type="InterPro" id="IPR009057">
    <property type="entry name" value="Homeodomain-like_sf"/>
</dbReference>
<evidence type="ECO:0000313" key="6">
    <source>
        <dbReference type="EMBL" id="UUF08894.1"/>
    </source>
</evidence>
<dbReference type="InterPro" id="IPR035472">
    <property type="entry name" value="RpiR-like_SIS"/>
</dbReference>
<dbReference type="PANTHER" id="PTHR30514:SF1">
    <property type="entry name" value="HTH-TYPE TRANSCRIPTIONAL REGULATOR HEXR-RELATED"/>
    <property type="match status" value="1"/>
</dbReference>
<reference evidence="6" key="1">
    <citation type="submission" date="2021-03" db="EMBL/GenBank/DDBJ databases">
        <title>Comparative Genomics and Metabolomics in the genus Turicibacter.</title>
        <authorList>
            <person name="Maki J."/>
            <person name="Looft T."/>
        </authorList>
    </citation>
    <scope>NUCLEOTIDE SEQUENCE</scope>
    <source>
        <strain evidence="6">ISU324</strain>
    </source>
</reference>
<dbReference type="AlphaFoldDB" id="A0A9Q9FJ57"/>
<evidence type="ECO:0000259" key="4">
    <source>
        <dbReference type="PROSITE" id="PS51071"/>
    </source>
</evidence>
<dbReference type="InterPro" id="IPR036388">
    <property type="entry name" value="WH-like_DNA-bd_sf"/>
</dbReference>
<dbReference type="EMBL" id="CP071250">
    <property type="protein sequence ID" value="UUF08894.1"/>
    <property type="molecule type" value="Genomic_DNA"/>
</dbReference>
<dbReference type="Pfam" id="PF01380">
    <property type="entry name" value="SIS"/>
    <property type="match status" value="1"/>
</dbReference>
<feature type="domain" description="HTH rpiR-type" evidence="4">
    <location>
        <begin position="1"/>
        <end position="73"/>
    </location>
</feature>
<dbReference type="GO" id="GO:0097367">
    <property type="term" value="F:carbohydrate derivative binding"/>
    <property type="evidence" value="ECO:0007669"/>
    <property type="project" value="InterPro"/>
</dbReference>
<evidence type="ECO:0000256" key="3">
    <source>
        <dbReference type="ARBA" id="ARBA00023163"/>
    </source>
</evidence>
<dbReference type="RefSeq" id="WP_055277244.1">
    <property type="nucleotide sequence ID" value="NZ_CP071250.1"/>
</dbReference>
<keyword evidence="3" id="KW-0804">Transcription</keyword>
<dbReference type="PANTHER" id="PTHR30514">
    <property type="entry name" value="GLUCOKINASE"/>
    <property type="match status" value="1"/>
</dbReference>
<name>A0A9Q9FJ57_9FIRM</name>
<dbReference type="Proteomes" id="UP001058072">
    <property type="component" value="Chromosome"/>
</dbReference>
<keyword evidence="2" id="KW-0238">DNA-binding</keyword>
<organism evidence="6 7">
    <name type="scientific">Turicibacter bilis</name>
    <dbReference type="NCBI Taxonomy" id="2735723"/>
    <lineage>
        <taxon>Bacteria</taxon>
        <taxon>Bacillati</taxon>
        <taxon>Bacillota</taxon>
        <taxon>Erysipelotrichia</taxon>
        <taxon>Erysipelotrichales</taxon>
        <taxon>Turicibacteraceae</taxon>
        <taxon>Turicibacter</taxon>
    </lineage>
</organism>
<dbReference type="SUPFAM" id="SSF53697">
    <property type="entry name" value="SIS domain"/>
    <property type="match status" value="1"/>
</dbReference>
<accession>A0A9Q9FJ57</accession>
<dbReference type="Gene3D" id="1.10.10.10">
    <property type="entry name" value="Winged helix-like DNA-binding domain superfamily/Winged helix DNA-binding domain"/>
    <property type="match status" value="1"/>
</dbReference>
<dbReference type="InterPro" id="IPR001347">
    <property type="entry name" value="SIS_dom"/>
</dbReference>
<dbReference type="InterPro" id="IPR046348">
    <property type="entry name" value="SIS_dom_sf"/>
</dbReference>
<evidence type="ECO:0000259" key="5">
    <source>
        <dbReference type="PROSITE" id="PS51464"/>
    </source>
</evidence>
<dbReference type="SUPFAM" id="SSF46689">
    <property type="entry name" value="Homeodomain-like"/>
    <property type="match status" value="1"/>
</dbReference>
<dbReference type="GO" id="GO:0003677">
    <property type="term" value="F:DNA binding"/>
    <property type="evidence" value="ECO:0007669"/>
    <property type="project" value="UniProtKB-KW"/>
</dbReference>
<evidence type="ECO:0000313" key="7">
    <source>
        <dbReference type="Proteomes" id="UP001058072"/>
    </source>
</evidence>
<dbReference type="Gene3D" id="3.40.50.10490">
    <property type="entry name" value="Glucose-6-phosphate isomerase like protein, domain 1"/>
    <property type="match status" value="1"/>
</dbReference>
<dbReference type="GO" id="GO:0003700">
    <property type="term" value="F:DNA-binding transcription factor activity"/>
    <property type="evidence" value="ECO:0007669"/>
    <property type="project" value="InterPro"/>
</dbReference>
<protein>
    <submittedName>
        <fullName evidence="6">MurR/RpiR family transcriptional regulator</fullName>
    </submittedName>
</protein>
<evidence type="ECO:0000256" key="1">
    <source>
        <dbReference type="ARBA" id="ARBA00023015"/>
    </source>
</evidence>
<feature type="domain" description="SIS" evidence="5">
    <location>
        <begin position="104"/>
        <end position="238"/>
    </location>
</feature>
<proteinExistence type="predicted"/>
<sequence>MFNHEQIKKFTDVEMLIYNYVIQNSQNIRYMTIRELADAVHVSTSAIMRFCKKLDCEGYAEFKVQFKLYLEDKKEKQPLNDISEVMNYFETIDNIEFENKINQIAEIVSASQQIVFIGVGTSGILGKYGARYFSNIGKLSYVIDDPFYPNIGHISEEIVAIVLSVSGETEQTINLARHFLQQRCTVVSITNSMNSTLAKMSHYNLSYYMTNQKNKKEYDITTQVPVIFILESIGRRIK</sequence>
<evidence type="ECO:0000256" key="2">
    <source>
        <dbReference type="ARBA" id="ARBA00023125"/>
    </source>
</evidence>
<dbReference type="GO" id="GO:1901135">
    <property type="term" value="P:carbohydrate derivative metabolic process"/>
    <property type="evidence" value="ECO:0007669"/>
    <property type="project" value="InterPro"/>
</dbReference>
<dbReference type="CDD" id="cd05013">
    <property type="entry name" value="SIS_RpiR"/>
    <property type="match status" value="1"/>
</dbReference>
<dbReference type="Pfam" id="PF01418">
    <property type="entry name" value="HTH_6"/>
    <property type="match status" value="1"/>
</dbReference>
<dbReference type="PROSITE" id="PS51464">
    <property type="entry name" value="SIS"/>
    <property type="match status" value="1"/>
</dbReference>
<dbReference type="InterPro" id="IPR000281">
    <property type="entry name" value="HTH_RpiR"/>
</dbReference>
<dbReference type="InterPro" id="IPR047640">
    <property type="entry name" value="RpiR-like"/>
</dbReference>
<gene>
    <name evidence="6" type="ORF">J0J70_02490</name>
</gene>
<keyword evidence="1" id="KW-0805">Transcription regulation</keyword>
<dbReference type="PROSITE" id="PS51071">
    <property type="entry name" value="HTH_RPIR"/>
    <property type="match status" value="1"/>
</dbReference>